<comment type="pathway">
    <text evidence="8">Purine metabolism; IMP biosynthesis via de novo pathway; 5-amino-1-(5-phospho-D-ribosyl)imidazole from N(2)-formyl-N(1)-(5-phospho-D-ribosyl)glycinamide: step 1/2.</text>
</comment>
<proteinExistence type="inferred from homology"/>
<dbReference type="GO" id="GO:0006189">
    <property type="term" value="P:'de novo' IMP biosynthetic process"/>
    <property type="evidence" value="ECO:0007669"/>
    <property type="project" value="UniProtKB-UniRule"/>
</dbReference>
<dbReference type="EC" id="6.3.5.3" evidence="8"/>
<dbReference type="PANTHER" id="PTHR47552">
    <property type="entry name" value="PHOSPHORIBOSYLFORMYLGLYCINAMIDINE SYNTHASE SUBUNIT PURQ"/>
    <property type="match status" value="1"/>
</dbReference>
<accession>A0A1Q5P1R4</accession>
<dbReference type="EMBL" id="MRWQ01000010">
    <property type="protein sequence ID" value="OKL36123.1"/>
    <property type="molecule type" value="Genomic_DNA"/>
</dbReference>
<dbReference type="PANTHER" id="PTHR47552:SF1">
    <property type="entry name" value="PHOSPHORIBOSYLFORMYLGLYCINAMIDINE SYNTHASE SUBUNIT PURQ"/>
    <property type="match status" value="1"/>
</dbReference>
<dbReference type="Pfam" id="PF13507">
    <property type="entry name" value="GATase_5"/>
    <property type="match status" value="1"/>
</dbReference>
<comment type="caution">
    <text evidence="9">The sequence shown here is derived from an EMBL/GenBank/DDBJ whole genome shotgun (WGS) entry which is preliminary data.</text>
</comment>
<feature type="active site" evidence="8">
    <location>
        <position position="196"/>
    </location>
</feature>
<evidence type="ECO:0000256" key="6">
    <source>
        <dbReference type="ARBA" id="ARBA00022840"/>
    </source>
</evidence>
<sequence length="227" mass="24868">MKFAVIVFPGSNCDVDMYHAVKDELGEQVDLVWHDADNLDQYDGILIPGGFSYGDYLRSGAIAHMSVVMNAIKKAAEAGKPVLGVCNGFQILLESGLLPGAMLRNKNLKFICRTVELTVENNKTMFTSAYEKGDKIRVPIAHGEGNYYCDDETLAKLQENNQIVFTYASDVNGSLSDIAGITNEKGNVLGMMPHPERAVDDLLGSADGLKLFQSIVKHWRDSHVVNA</sequence>
<feature type="active site" evidence="8">
    <location>
        <position position="194"/>
    </location>
</feature>
<keyword evidence="5 8" id="KW-0378">Hydrolase</keyword>
<protein>
    <recommendedName>
        <fullName evidence="8">Phosphoribosylformylglycinamidine synthase subunit PurQ</fullName>
        <shortName evidence="8">FGAM synthase</shortName>
        <ecNumber evidence="8">6.3.5.3</ecNumber>
    </recommendedName>
    <alternativeName>
        <fullName evidence="8">Formylglycinamide ribonucleotide amidotransferase subunit I</fullName>
        <shortName evidence="8">FGAR amidotransferase I</shortName>
        <shortName evidence="8">FGAR-AT I</shortName>
    </alternativeName>
    <alternativeName>
        <fullName evidence="8">Glutaminase PurQ</fullName>
        <ecNumber evidence="8">3.5.1.2</ecNumber>
    </alternativeName>
    <alternativeName>
        <fullName evidence="8">Phosphoribosylformylglycinamidine synthase subunit I</fullName>
    </alternativeName>
</protein>
<comment type="function">
    <text evidence="8">Part of the phosphoribosylformylglycinamidine synthase complex involved in the purines biosynthetic pathway. Catalyzes the ATP-dependent conversion of formylglycinamide ribonucleotide (FGAR) and glutamine to yield formylglycinamidine ribonucleotide (FGAM) and glutamate. The FGAM synthase complex is composed of three subunits. PurQ produces an ammonia molecule by converting glutamine to glutamate. PurL transfers the ammonia molecule to FGAR to form FGAM in an ATP-dependent manner. PurS interacts with PurQ and PurL and is thought to assist in the transfer of the ammonia molecule from PurQ to PurL.</text>
</comment>
<keyword evidence="10" id="KW-1185">Reference proteome</keyword>
<dbReference type="NCBIfam" id="NF002957">
    <property type="entry name" value="PRK03619.1"/>
    <property type="match status" value="1"/>
</dbReference>
<comment type="subunit">
    <text evidence="8">Part of the FGAM synthase complex composed of 1 PurL, 1 PurQ and 2 PurS subunits.</text>
</comment>
<evidence type="ECO:0000256" key="2">
    <source>
        <dbReference type="ARBA" id="ARBA00022598"/>
    </source>
</evidence>
<dbReference type="PIRSF" id="PIRSF001586">
    <property type="entry name" value="FGAM_synth_I"/>
    <property type="match status" value="1"/>
</dbReference>
<evidence type="ECO:0000256" key="7">
    <source>
        <dbReference type="ARBA" id="ARBA00022962"/>
    </source>
</evidence>
<evidence type="ECO:0000256" key="3">
    <source>
        <dbReference type="ARBA" id="ARBA00022741"/>
    </source>
</evidence>
<dbReference type="OrthoDB" id="9804441at2"/>
<dbReference type="EC" id="3.5.1.2" evidence="8"/>
<dbReference type="InterPro" id="IPR010075">
    <property type="entry name" value="PRibForGlyAmidine_synth_PurQ"/>
</dbReference>
<dbReference type="RefSeq" id="WP_073712223.1">
    <property type="nucleotide sequence ID" value="NZ_MRWQ01000010.1"/>
</dbReference>
<dbReference type="CDD" id="cd01740">
    <property type="entry name" value="GATase1_FGAR_AT"/>
    <property type="match status" value="1"/>
</dbReference>
<comment type="subcellular location">
    <subcellularLocation>
        <location evidence="8">Cytoplasm</location>
    </subcellularLocation>
</comment>
<keyword evidence="4 8" id="KW-0658">Purine biosynthesis</keyword>
<keyword evidence="7 8" id="KW-0315">Glutamine amidotransferase</keyword>
<dbReference type="SUPFAM" id="SSF52317">
    <property type="entry name" value="Class I glutamine amidotransferase-like"/>
    <property type="match status" value="1"/>
</dbReference>
<dbReference type="Proteomes" id="UP000186524">
    <property type="component" value="Unassembled WGS sequence"/>
</dbReference>
<evidence type="ECO:0000256" key="4">
    <source>
        <dbReference type="ARBA" id="ARBA00022755"/>
    </source>
</evidence>
<keyword evidence="2 8" id="KW-0436">Ligase</keyword>
<dbReference type="AlphaFoldDB" id="A0A1Q5P1R4"/>
<evidence type="ECO:0000256" key="5">
    <source>
        <dbReference type="ARBA" id="ARBA00022801"/>
    </source>
</evidence>
<comment type="catalytic activity">
    <reaction evidence="8">
        <text>N(2)-formyl-N(1)-(5-phospho-beta-D-ribosyl)glycinamide + L-glutamine + ATP + H2O = 2-formamido-N(1)-(5-O-phospho-beta-D-ribosyl)acetamidine + L-glutamate + ADP + phosphate + H(+)</text>
        <dbReference type="Rhea" id="RHEA:17129"/>
        <dbReference type="ChEBI" id="CHEBI:15377"/>
        <dbReference type="ChEBI" id="CHEBI:15378"/>
        <dbReference type="ChEBI" id="CHEBI:29985"/>
        <dbReference type="ChEBI" id="CHEBI:30616"/>
        <dbReference type="ChEBI" id="CHEBI:43474"/>
        <dbReference type="ChEBI" id="CHEBI:58359"/>
        <dbReference type="ChEBI" id="CHEBI:147286"/>
        <dbReference type="ChEBI" id="CHEBI:147287"/>
        <dbReference type="ChEBI" id="CHEBI:456216"/>
        <dbReference type="EC" id="6.3.5.3"/>
    </reaction>
</comment>
<evidence type="ECO:0000256" key="1">
    <source>
        <dbReference type="ARBA" id="ARBA00022490"/>
    </source>
</evidence>
<name>A0A1Q5P1R4_9BACI</name>
<dbReference type="FunFam" id="3.40.50.880:FF:000019">
    <property type="entry name" value="Phosphoribosylformylglycinamidine synthase subunit PurQ"/>
    <property type="match status" value="1"/>
</dbReference>
<dbReference type="Gene3D" id="3.40.50.880">
    <property type="match status" value="1"/>
</dbReference>
<dbReference type="PROSITE" id="PS51273">
    <property type="entry name" value="GATASE_TYPE_1"/>
    <property type="match status" value="1"/>
</dbReference>
<dbReference type="GO" id="GO:0004642">
    <property type="term" value="F:phosphoribosylformylglycinamidine synthase activity"/>
    <property type="evidence" value="ECO:0007669"/>
    <property type="project" value="UniProtKB-UniRule"/>
</dbReference>
<evidence type="ECO:0000256" key="8">
    <source>
        <dbReference type="HAMAP-Rule" id="MF_00421"/>
    </source>
</evidence>
<dbReference type="InterPro" id="IPR029062">
    <property type="entry name" value="Class_I_gatase-like"/>
</dbReference>
<dbReference type="UniPathway" id="UPA00074">
    <property type="reaction ID" value="UER00128"/>
</dbReference>
<dbReference type="SMART" id="SM01211">
    <property type="entry name" value="GATase_5"/>
    <property type="match status" value="1"/>
</dbReference>
<keyword evidence="1 8" id="KW-0963">Cytoplasm</keyword>
<dbReference type="STRING" id="1714354.BLL40_12415"/>
<keyword evidence="6 8" id="KW-0067">ATP-binding</keyword>
<dbReference type="HAMAP" id="MF_00421">
    <property type="entry name" value="PurQ"/>
    <property type="match status" value="1"/>
</dbReference>
<reference evidence="9 10" key="1">
    <citation type="submission" date="2016-12" db="EMBL/GenBank/DDBJ databases">
        <title>Domibacillus sp. SAOS 44 whole genome sequencing.</title>
        <authorList>
            <person name="Verma A."/>
            <person name="Krishnamurthi S."/>
        </authorList>
    </citation>
    <scope>NUCLEOTIDE SEQUENCE [LARGE SCALE GENOMIC DNA]</scope>
    <source>
        <strain evidence="9 10">SAOS 44</strain>
    </source>
</reference>
<dbReference type="GO" id="GO:0004359">
    <property type="term" value="F:glutaminase activity"/>
    <property type="evidence" value="ECO:0007669"/>
    <property type="project" value="UniProtKB-EC"/>
</dbReference>
<evidence type="ECO:0000313" key="9">
    <source>
        <dbReference type="EMBL" id="OKL36123.1"/>
    </source>
</evidence>
<evidence type="ECO:0000313" key="10">
    <source>
        <dbReference type="Proteomes" id="UP000186524"/>
    </source>
</evidence>
<dbReference type="GO" id="GO:0005524">
    <property type="term" value="F:ATP binding"/>
    <property type="evidence" value="ECO:0007669"/>
    <property type="project" value="UniProtKB-KW"/>
</dbReference>
<keyword evidence="3 8" id="KW-0547">Nucleotide-binding</keyword>
<feature type="active site" description="Nucleophile" evidence="8">
    <location>
        <position position="86"/>
    </location>
</feature>
<organism evidence="9 10">
    <name type="scientific">Domibacillus mangrovi</name>
    <dbReference type="NCBI Taxonomy" id="1714354"/>
    <lineage>
        <taxon>Bacteria</taxon>
        <taxon>Bacillati</taxon>
        <taxon>Bacillota</taxon>
        <taxon>Bacilli</taxon>
        <taxon>Bacillales</taxon>
        <taxon>Bacillaceae</taxon>
        <taxon>Domibacillus</taxon>
    </lineage>
</organism>
<comment type="catalytic activity">
    <reaction evidence="8">
        <text>L-glutamine + H2O = L-glutamate + NH4(+)</text>
        <dbReference type="Rhea" id="RHEA:15889"/>
        <dbReference type="ChEBI" id="CHEBI:15377"/>
        <dbReference type="ChEBI" id="CHEBI:28938"/>
        <dbReference type="ChEBI" id="CHEBI:29985"/>
        <dbReference type="ChEBI" id="CHEBI:58359"/>
        <dbReference type="EC" id="3.5.1.2"/>
    </reaction>
</comment>
<dbReference type="GO" id="GO:0005737">
    <property type="term" value="C:cytoplasm"/>
    <property type="evidence" value="ECO:0007669"/>
    <property type="project" value="UniProtKB-SubCell"/>
</dbReference>
<dbReference type="NCBIfam" id="TIGR01737">
    <property type="entry name" value="FGAM_synth_I"/>
    <property type="match status" value="1"/>
</dbReference>
<gene>
    <name evidence="8" type="primary">purQ</name>
    <name evidence="9" type="ORF">BLL40_12415</name>
</gene>